<gene>
    <name evidence="1" type="primary">scnB</name>
    <name evidence="2" type="ORF">HNR51_005400</name>
</gene>
<dbReference type="Proteomes" id="UP000543554">
    <property type="component" value="Unassembled WGS sequence"/>
</dbReference>
<sequence length="128" mass="14287">MSGESAGVQGRTEGQYVDLRRIALLESIQNEDQTWAKLAPRWCVVEPEPPWKVCLDATCDCLSAGGALDSLERRHAEDELETVYSAIPNPERQLLTLAHIMLSRGLVTEEELARQISTVRARLEAVQE</sequence>
<protein>
    <submittedName>
        <fullName evidence="1">ScnB</fullName>
    </submittedName>
</protein>
<dbReference type="InterPro" id="IPR042262">
    <property type="entry name" value="CN_hydtase_beta_C"/>
</dbReference>
<dbReference type="AlphaFoldDB" id="Q08G27"/>
<reference evidence="2 3" key="2">
    <citation type="submission" date="2020-08" db="EMBL/GenBank/DDBJ databases">
        <title>Genomic Encyclopedia of Type Strains, Phase IV (KMG-IV): sequencing the most valuable type-strain genomes for metagenomic binning, comparative biology and taxonomic classification.</title>
        <authorList>
            <person name="Goeker M."/>
        </authorList>
    </citation>
    <scope>NUCLEOTIDE SEQUENCE [LARGE SCALE GENOMIC DNA]</scope>
    <source>
        <strain evidence="2 3">DSM 11490</strain>
    </source>
</reference>
<evidence type="ECO:0000313" key="3">
    <source>
        <dbReference type="Proteomes" id="UP000543554"/>
    </source>
</evidence>
<dbReference type="EMBL" id="JACJIB010000024">
    <property type="protein sequence ID" value="MBA8916279.1"/>
    <property type="molecule type" value="Genomic_DNA"/>
</dbReference>
<evidence type="ECO:0000313" key="1">
    <source>
        <dbReference type="EMBL" id="AAR83731.1"/>
    </source>
</evidence>
<name>Q08G27_9HYPH</name>
<evidence type="ECO:0000313" key="2">
    <source>
        <dbReference type="EMBL" id="MBA8916279.1"/>
    </source>
</evidence>
<proteinExistence type="predicted"/>
<organism evidence="1">
    <name type="scientific">Methylorubrum thiocyanatum</name>
    <dbReference type="NCBI Taxonomy" id="47958"/>
    <lineage>
        <taxon>Bacteria</taxon>
        <taxon>Pseudomonadati</taxon>
        <taxon>Pseudomonadota</taxon>
        <taxon>Alphaproteobacteria</taxon>
        <taxon>Hyphomicrobiales</taxon>
        <taxon>Methylobacteriaceae</taxon>
        <taxon>Methylorubrum</taxon>
    </lineage>
</organism>
<dbReference type="SUPFAM" id="SSF50090">
    <property type="entry name" value="Electron transport accessory proteins"/>
    <property type="match status" value="1"/>
</dbReference>
<dbReference type="EMBL" id="AY397678">
    <property type="protein sequence ID" value="AAR83731.1"/>
    <property type="molecule type" value="Genomic_DNA"/>
</dbReference>
<reference evidence="1" key="1">
    <citation type="submission" date="2003-09" db="EMBL/GenBank/DDBJ databases">
        <title>Involvement of a gene cluster (allscn) in thiocyanate degradation in Methylobacterium thiocyanatum.</title>
        <authorList>
            <person name="Liu C.-Q."/>
            <person name="Hendry P."/>
        </authorList>
    </citation>
    <scope>NUCLEOTIDE SEQUENCE</scope>
    <source>
        <strain evidence="1">ALL/SCN-P</strain>
    </source>
</reference>
<dbReference type="RefSeq" id="WP_182556954.1">
    <property type="nucleotide sequence ID" value="NZ_BPRF01000058.1"/>
</dbReference>
<accession>Q08G27</accession>
<dbReference type="InterPro" id="IPR008990">
    <property type="entry name" value="Elect_transpt_acc-like_dom_sf"/>
</dbReference>
<keyword evidence="3" id="KW-1185">Reference proteome</keyword>
<dbReference type="Gene3D" id="1.10.472.20">
    <property type="entry name" value="Nitrile hydratase, beta subunit"/>
    <property type="match status" value="1"/>
</dbReference>